<dbReference type="SUPFAM" id="SSF51556">
    <property type="entry name" value="Metallo-dependent hydrolases"/>
    <property type="match status" value="1"/>
</dbReference>
<organism evidence="1 2">
    <name type="scientific">Planosporangium flavigriseum</name>
    <dbReference type="NCBI Taxonomy" id="373681"/>
    <lineage>
        <taxon>Bacteria</taxon>
        <taxon>Bacillati</taxon>
        <taxon>Actinomycetota</taxon>
        <taxon>Actinomycetes</taxon>
        <taxon>Micromonosporales</taxon>
        <taxon>Micromonosporaceae</taxon>
        <taxon>Planosporangium</taxon>
    </lineage>
</organism>
<gene>
    <name evidence="1" type="ORF">Pfl04_20090</name>
</gene>
<dbReference type="PROSITE" id="PS51365">
    <property type="entry name" value="RENAL_DIPEPTIDASE_2"/>
    <property type="match status" value="1"/>
</dbReference>
<name>A0A8J3LYV0_9ACTN</name>
<dbReference type="PANTHER" id="PTHR10443:SF12">
    <property type="entry name" value="DIPEPTIDASE"/>
    <property type="match status" value="1"/>
</dbReference>
<protein>
    <submittedName>
        <fullName evidence="1">Membrane dipeptidase</fullName>
    </submittedName>
</protein>
<dbReference type="EMBL" id="BONU01000010">
    <property type="protein sequence ID" value="GIG73605.1"/>
    <property type="molecule type" value="Genomic_DNA"/>
</dbReference>
<accession>A0A8J3LYV0</accession>
<evidence type="ECO:0000313" key="2">
    <source>
        <dbReference type="Proteomes" id="UP000653674"/>
    </source>
</evidence>
<evidence type="ECO:0000313" key="1">
    <source>
        <dbReference type="EMBL" id="GIG73605.1"/>
    </source>
</evidence>
<reference evidence="1" key="1">
    <citation type="submission" date="2021-01" db="EMBL/GenBank/DDBJ databases">
        <title>Whole genome shotgun sequence of Planosporangium flavigriseum NBRC 105377.</title>
        <authorList>
            <person name="Komaki H."/>
            <person name="Tamura T."/>
        </authorList>
    </citation>
    <scope>NUCLEOTIDE SEQUENCE</scope>
    <source>
        <strain evidence="1">NBRC 105377</strain>
    </source>
</reference>
<dbReference type="Gene3D" id="3.20.20.140">
    <property type="entry name" value="Metal-dependent hydrolases"/>
    <property type="match status" value="1"/>
</dbReference>
<dbReference type="GO" id="GO:0006508">
    <property type="term" value="P:proteolysis"/>
    <property type="evidence" value="ECO:0007669"/>
    <property type="project" value="InterPro"/>
</dbReference>
<comment type="caution">
    <text evidence="1">The sequence shown here is derived from an EMBL/GenBank/DDBJ whole genome shotgun (WGS) entry which is preliminary data.</text>
</comment>
<dbReference type="AlphaFoldDB" id="A0A8J3LYV0"/>
<sequence>MDIKYGFRRGEPVAQPNTANRGSDVWREDFLVIDGLQITNWDRAALEELRTGGVSGVNATCAVWEGPTEALRNIGDWYQLARKHSDLVTLASTVGDIVAAKAEGRIAVLLGFQNTSPFADDYTLVEVFHRLGVRIAQLTYNIQNVVGGACYDPEDSGLTRFGRNIVAEMNRVGMLVDLSHVGNRTCRDAIDASATPVAITHANPTWFFDTARNKPADVIKALVDRGGILGCCLYPNVLGGARVTREQFCEMVVRLVDEIGIEHVAIGSDCARNWDDDYVGWLRNGRWQPPSGDGDKPTWPSWPSWFTGPEDFPTLTEGLFDAGLNDDDVARVLGGNWLNLFETVFEGSA</sequence>
<proteinExistence type="predicted"/>
<keyword evidence="2" id="KW-1185">Reference proteome</keyword>
<dbReference type="InterPro" id="IPR032466">
    <property type="entry name" value="Metal_Hydrolase"/>
</dbReference>
<dbReference type="Pfam" id="PF01244">
    <property type="entry name" value="Peptidase_M19"/>
    <property type="match status" value="1"/>
</dbReference>
<dbReference type="GO" id="GO:0070573">
    <property type="term" value="F:metallodipeptidase activity"/>
    <property type="evidence" value="ECO:0007669"/>
    <property type="project" value="InterPro"/>
</dbReference>
<dbReference type="Proteomes" id="UP000653674">
    <property type="component" value="Unassembled WGS sequence"/>
</dbReference>
<dbReference type="InterPro" id="IPR008257">
    <property type="entry name" value="Pept_M19"/>
</dbReference>
<dbReference type="PANTHER" id="PTHR10443">
    <property type="entry name" value="MICROSOMAL DIPEPTIDASE"/>
    <property type="match status" value="1"/>
</dbReference>